<comment type="caution">
    <text evidence="1">The sequence shown here is derived from an EMBL/GenBank/DDBJ whole genome shotgun (WGS) entry which is preliminary data.</text>
</comment>
<protein>
    <submittedName>
        <fullName evidence="1">Uncharacterized protein</fullName>
    </submittedName>
</protein>
<evidence type="ECO:0000313" key="2">
    <source>
        <dbReference type="Proteomes" id="UP000480681"/>
    </source>
</evidence>
<proteinExistence type="predicted"/>
<reference evidence="1 2" key="1">
    <citation type="submission" date="2020-02" db="EMBL/GenBank/DDBJ databases">
        <title>Genome sequencing of Aeromonas rivipollensis.</title>
        <authorList>
            <person name="Fono-Tamo Ubani E.K."/>
            <person name="Lekota K.E."/>
        </authorList>
    </citation>
    <scope>NUCLEOTIDE SEQUENCE [LARGE SCALE GENOMIC DNA]</scope>
    <source>
        <strain evidence="1 2">G87</strain>
    </source>
</reference>
<name>A0AAW9Y7P9_9GAMM</name>
<dbReference type="Proteomes" id="UP000480681">
    <property type="component" value="Unassembled WGS sequence"/>
</dbReference>
<organism evidence="1 2">
    <name type="scientific">Aeromonas rivipollensis</name>
    <dbReference type="NCBI Taxonomy" id="948519"/>
    <lineage>
        <taxon>Bacteria</taxon>
        <taxon>Pseudomonadati</taxon>
        <taxon>Pseudomonadota</taxon>
        <taxon>Gammaproteobacteria</taxon>
        <taxon>Aeromonadales</taxon>
        <taxon>Aeromonadaceae</taxon>
        <taxon>Aeromonas</taxon>
    </lineage>
</organism>
<dbReference type="EMBL" id="JAAIKZ010000004">
    <property type="protein sequence ID" value="NEX73600.1"/>
    <property type="molecule type" value="Genomic_DNA"/>
</dbReference>
<accession>A0AAW9Y7P9</accession>
<dbReference type="AlphaFoldDB" id="A0AAW9Y7P9"/>
<sequence>MVGAKTDYHDANDCTYISWDGNCEAGSLETSYDYVRERLEIYQKFSEQHPDFYKPKVFALELPFRVAKHEHMYTWFIPFSMKFKICVLFFAEGKEGIDKDSLLNINQLRRIGVAIKVRH</sequence>
<gene>
    <name evidence="1" type="ORF">G4911_02255</name>
</gene>
<dbReference type="RefSeq" id="WP_163147268.1">
    <property type="nucleotide sequence ID" value="NZ_JAAIKZ010000004.1"/>
</dbReference>
<evidence type="ECO:0000313" key="1">
    <source>
        <dbReference type="EMBL" id="NEX73600.1"/>
    </source>
</evidence>